<dbReference type="PANTHER" id="PTHR16943">
    <property type="entry name" value="2-METHYLCITRATE DEHYDRATASE-RELATED"/>
    <property type="match status" value="1"/>
</dbReference>
<dbReference type="Gene3D" id="1.10.4100.10">
    <property type="entry name" value="2-methylcitrate dehydratase PrpD"/>
    <property type="match status" value="1"/>
</dbReference>
<evidence type="ECO:0000259" key="2">
    <source>
        <dbReference type="Pfam" id="PF03972"/>
    </source>
</evidence>
<gene>
    <name evidence="4" type="ORF">ENY07_08745</name>
</gene>
<evidence type="ECO:0000313" key="4">
    <source>
        <dbReference type="EMBL" id="HGC43288.1"/>
    </source>
</evidence>
<protein>
    <submittedName>
        <fullName evidence="4">MmgE/PrpD family protein</fullName>
    </submittedName>
</protein>
<dbReference type="PANTHER" id="PTHR16943:SF8">
    <property type="entry name" value="2-METHYLCITRATE DEHYDRATASE"/>
    <property type="match status" value="1"/>
</dbReference>
<dbReference type="EMBL" id="DTQM01000176">
    <property type="protein sequence ID" value="HGC43288.1"/>
    <property type="molecule type" value="Genomic_DNA"/>
</dbReference>
<evidence type="ECO:0000256" key="1">
    <source>
        <dbReference type="ARBA" id="ARBA00006174"/>
    </source>
</evidence>
<dbReference type="Gene3D" id="3.30.1330.120">
    <property type="entry name" value="2-methylcitrate dehydratase PrpD"/>
    <property type="match status" value="1"/>
</dbReference>
<dbReference type="Pfam" id="PF19305">
    <property type="entry name" value="MmgE_PrpD_C"/>
    <property type="match status" value="1"/>
</dbReference>
<feature type="domain" description="MmgE/PrpD N-terminal" evidence="2">
    <location>
        <begin position="6"/>
        <end position="250"/>
    </location>
</feature>
<dbReference type="SUPFAM" id="SSF103378">
    <property type="entry name" value="2-methylcitrate dehydratase PrpD"/>
    <property type="match status" value="1"/>
</dbReference>
<evidence type="ECO:0000259" key="3">
    <source>
        <dbReference type="Pfam" id="PF19305"/>
    </source>
</evidence>
<dbReference type="AlphaFoldDB" id="A0A8J4M6N2"/>
<name>A0A8J4M6N2_9PROT</name>
<dbReference type="GO" id="GO:0016829">
    <property type="term" value="F:lyase activity"/>
    <property type="evidence" value="ECO:0007669"/>
    <property type="project" value="InterPro"/>
</dbReference>
<reference evidence="4" key="1">
    <citation type="journal article" date="2020" name="mSystems">
        <title>Genome- and Community-Level Interaction Insights into Carbon Utilization and Element Cycling Functions of Hydrothermarchaeota in Hydrothermal Sediment.</title>
        <authorList>
            <person name="Zhou Z."/>
            <person name="Liu Y."/>
            <person name="Xu W."/>
            <person name="Pan J."/>
            <person name="Luo Z.H."/>
            <person name="Li M."/>
        </authorList>
    </citation>
    <scope>NUCLEOTIDE SEQUENCE</scope>
    <source>
        <strain evidence="4">SpSt-997</strain>
    </source>
</reference>
<dbReference type="InterPro" id="IPR045336">
    <property type="entry name" value="MmgE_PrpD_N"/>
</dbReference>
<dbReference type="InterPro" id="IPR036148">
    <property type="entry name" value="MmgE/PrpD_sf"/>
</dbReference>
<dbReference type="InterPro" id="IPR042183">
    <property type="entry name" value="MmgE/PrpD_sf_1"/>
</dbReference>
<sequence>MGITADLSAFTAAIRLDRLPPELVARARLLLLDLVGNIVRARHDAESTPALLAATRALGLAAGNAGVFGCSARYTPAGAALLNGALGHSLDFDDTHAGGSLHPGAPVIPAALAAAEMVGASGAETLAAIIAGYEVTCRIALALPAGAHYARGFHPSATCGAFGAAAAAARVFGLDAAGVASALGIALSQTAGSLQFLANGAWTKRFQVGWAAMAGLTAAALAREGFKGAAEALEGRHGFLAAYAPSPEPERAVVGLGVEFELMRTAVKPYPSCRYGHAGIDAALALRAEHDLKPAEITAVTLGLSQAGMLLIGQPLAQKQNPQNVVDGQFSGPFVIACALASGAMGWDSYRLLDDPVVRGLMAKVVCRADPEIEAVFPRYMAGKLTIAAHGEEFTRTIVVAKGEPENFLTETELRAKFAGLAEAVLGRERSARLADAVLAIDRAGEVAGLMRLAAPLMSARLAGD</sequence>
<comment type="caution">
    <text evidence="4">The sequence shown here is derived from an EMBL/GenBank/DDBJ whole genome shotgun (WGS) entry which is preliminary data.</text>
</comment>
<dbReference type="InterPro" id="IPR042188">
    <property type="entry name" value="MmgE/PrpD_sf_2"/>
</dbReference>
<organism evidence="4">
    <name type="scientific">Acidicaldus sp</name>
    <dbReference type="NCBI Taxonomy" id="1872105"/>
    <lineage>
        <taxon>Bacteria</taxon>
        <taxon>Pseudomonadati</taxon>
        <taxon>Pseudomonadota</taxon>
        <taxon>Alphaproteobacteria</taxon>
        <taxon>Acetobacterales</taxon>
        <taxon>Acetobacteraceae</taxon>
        <taxon>Acidicaldus</taxon>
    </lineage>
</organism>
<accession>A0A8J4M6N2</accession>
<feature type="domain" description="MmgE/PrpD C-terminal" evidence="3">
    <location>
        <begin position="270"/>
        <end position="440"/>
    </location>
</feature>
<proteinExistence type="inferred from homology"/>
<dbReference type="Pfam" id="PF03972">
    <property type="entry name" value="MmgE_PrpD_N"/>
    <property type="match status" value="1"/>
</dbReference>
<dbReference type="InterPro" id="IPR045337">
    <property type="entry name" value="MmgE_PrpD_C"/>
</dbReference>
<comment type="similarity">
    <text evidence="1">Belongs to the PrpD family.</text>
</comment>
<dbReference type="InterPro" id="IPR005656">
    <property type="entry name" value="MmgE_PrpD"/>
</dbReference>